<evidence type="ECO:0000313" key="8">
    <source>
        <dbReference type="Proteomes" id="UP000009134"/>
    </source>
</evidence>
<dbReference type="Gene3D" id="3.60.15.10">
    <property type="entry name" value="Ribonuclease Z/Hydroxyacylglutathione hydrolase-like"/>
    <property type="match status" value="1"/>
</dbReference>
<dbReference type="PANTHER" id="PTHR42978">
    <property type="entry name" value="QUORUM-QUENCHING LACTONASE YTNP-RELATED-RELATED"/>
    <property type="match status" value="1"/>
</dbReference>
<sequence>MSRFSRIVVAFLILLAAAYYWLLVNRGQPALPGRSIDIAALRKASDAMPGEKPTGLEYAIIATRRIPGAALAAGTGLRPISSGVVVWRIVTPRGGIVIDSGLSRNDAASMGFKEYDGRAMALAGRWMEQAELLLFTHEHVDHVGGFLDHQPFQAVAGKAVLSPRMLQGMNALWRENARLLPPPRLAEPVQPVAPGVVLVATPGHTPASQMIYVRLADGREYLFAGDTASLRANYEIPTPRSRLVADWLAPEDRPVAFAWLDALKRLKARHEALVIVPSHDPDWIAATAAKAGFSRLPAPAKTLSVN</sequence>
<proteinExistence type="inferred from homology"/>
<evidence type="ECO:0000313" key="7">
    <source>
        <dbReference type="EMBL" id="ABD26238.1"/>
    </source>
</evidence>
<evidence type="ECO:0000256" key="5">
    <source>
        <dbReference type="ARBA" id="ARBA00022833"/>
    </source>
</evidence>
<accession>Q2G7D5</accession>
<dbReference type="SMART" id="SM00849">
    <property type="entry name" value="Lactamase_B"/>
    <property type="match status" value="1"/>
</dbReference>
<dbReference type="GO" id="GO:0046872">
    <property type="term" value="F:metal ion binding"/>
    <property type="evidence" value="ECO:0007669"/>
    <property type="project" value="UniProtKB-KW"/>
</dbReference>
<dbReference type="GO" id="GO:0016787">
    <property type="term" value="F:hydrolase activity"/>
    <property type="evidence" value="ECO:0007669"/>
    <property type="project" value="UniProtKB-KW"/>
</dbReference>
<dbReference type="RefSeq" id="WP_011445448.1">
    <property type="nucleotide sequence ID" value="NC_007794.1"/>
</dbReference>
<reference evidence="8" key="1">
    <citation type="submission" date="2006-01" db="EMBL/GenBank/DDBJ databases">
        <title>Complete sequence of Novosphingobium aromaticivorans DSM 12444.</title>
        <authorList>
            <consortium name="US DOE Joint Genome Institute"/>
            <person name="Copeland A."/>
            <person name="Lucas S."/>
            <person name="Lapidus A."/>
            <person name="Barry K."/>
            <person name="Detter J.C."/>
            <person name="Glavina T."/>
            <person name="Hammon N."/>
            <person name="Israni S."/>
            <person name="Pitluck S."/>
            <person name="Chain P."/>
            <person name="Malfatti S."/>
            <person name="Shin M."/>
            <person name="Vergez L."/>
            <person name="Schmutz J."/>
            <person name="Larimer F."/>
            <person name="Land M."/>
            <person name="Kyrpides N."/>
            <person name="Ivanova N."/>
            <person name="Fredrickson J."/>
            <person name="Balkwill D."/>
            <person name="Romine M.F."/>
            <person name="Richardson P."/>
        </authorList>
    </citation>
    <scope>NUCLEOTIDE SEQUENCE [LARGE SCALE GENOMIC DNA]</scope>
    <source>
        <strain evidence="8">ATCC 700278 / DSM 12444 / CCUG 56034 / CIP 105152 / NBRC 16084 / F199</strain>
    </source>
</reference>
<dbReference type="STRING" id="279238.Saro_1798"/>
<dbReference type="InterPro" id="IPR036866">
    <property type="entry name" value="RibonucZ/Hydroxyglut_hydro"/>
</dbReference>
<organism evidence="7 8">
    <name type="scientific">Novosphingobium aromaticivorans (strain ATCC 700278 / DSM 12444 / CCUG 56034 / CIP 105152 / NBRC 16084 / F199)</name>
    <dbReference type="NCBI Taxonomy" id="279238"/>
    <lineage>
        <taxon>Bacteria</taxon>
        <taxon>Pseudomonadati</taxon>
        <taxon>Pseudomonadota</taxon>
        <taxon>Alphaproteobacteria</taxon>
        <taxon>Sphingomonadales</taxon>
        <taxon>Sphingomonadaceae</taxon>
        <taxon>Novosphingobium</taxon>
    </lineage>
</organism>
<evidence type="ECO:0000256" key="4">
    <source>
        <dbReference type="ARBA" id="ARBA00022801"/>
    </source>
</evidence>
<dbReference type="EMBL" id="CP000248">
    <property type="protein sequence ID" value="ABD26238.1"/>
    <property type="molecule type" value="Genomic_DNA"/>
</dbReference>
<evidence type="ECO:0000259" key="6">
    <source>
        <dbReference type="SMART" id="SM00849"/>
    </source>
</evidence>
<gene>
    <name evidence="7" type="ordered locus">Saro_1798</name>
</gene>
<dbReference type="Proteomes" id="UP000009134">
    <property type="component" value="Chromosome"/>
</dbReference>
<dbReference type="SUPFAM" id="SSF56281">
    <property type="entry name" value="Metallo-hydrolase/oxidoreductase"/>
    <property type="match status" value="1"/>
</dbReference>
<keyword evidence="4" id="KW-0378">Hydrolase</keyword>
<dbReference type="KEGG" id="nar:Saro_1798"/>
<dbReference type="InterPro" id="IPR051013">
    <property type="entry name" value="MBL_superfamily_lactonases"/>
</dbReference>
<feature type="domain" description="Metallo-beta-lactamase" evidence="6">
    <location>
        <begin position="83"/>
        <end position="279"/>
    </location>
</feature>
<dbReference type="AlphaFoldDB" id="Q2G7D5"/>
<dbReference type="HOGENOM" id="CLU_893852_0_0_5"/>
<evidence type="ECO:0000256" key="2">
    <source>
        <dbReference type="ARBA" id="ARBA00007749"/>
    </source>
</evidence>
<evidence type="ECO:0000256" key="1">
    <source>
        <dbReference type="ARBA" id="ARBA00001947"/>
    </source>
</evidence>
<dbReference type="Pfam" id="PF00753">
    <property type="entry name" value="Lactamase_B"/>
    <property type="match status" value="1"/>
</dbReference>
<keyword evidence="5" id="KW-0862">Zinc</keyword>
<dbReference type="PANTHER" id="PTHR42978:SF7">
    <property type="entry name" value="METALLO-HYDROLASE RV2300C-RELATED"/>
    <property type="match status" value="1"/>
</dbReference>
<protein>
    <submittedName>
        <fullName evidence="7">Beta-lactamase-like protein</fullName>
    </submittedName>
</protein>
<evidence type="ECO:0000256" key="3">
    <source>
        <dbReference type="ARBA" id="ARBA00022723"/>
    </source>
</evidence>
<keyword evidence="3" id="KW-0479">Metal-binding</keyword>
<keyword evidence="8" id="KW-1185">Reference proteome</keyword>
<dbReference type="InterPro" id="IPR001279">
    <property type="entry name" value="Metallo-B-lactamas"/>
</dbReference>
<comment type="similarity">
    <text evidence="2">Belongs to the metallo-beta-lactamase superfamily.</text>
</comment>
<comment type="cofactor">
    <cofactor evidence="1">
        <name>Zn(2+)</name>
        <dbReference type="ChEBI" id="CHEBI:29105"/>
    </cofactor>
</comment>
<dbReference type="eggNOG" id="COG0491">
    <property type="taxonomic scope" value="Bacteria"/>
</dbReference>
<name>Q2G7D5_NOVAD</name>